<protein>
    <recommendedName>
        <fullName evidence="10">Hsp70 family protein</fullName>
    </recommendedName>
</protein>
<dbReference type="PROSITE" id="PS01036">
    <property type="entry name" value="HSP70_3"/>
    <property type="match status" value="1"/>
</dbReference>
<keyword evidence="7" id="KW-1133">Transmembrane helix</keyword>
<evidence type="ECO:0008006" key="10">
    <source>
        <dbReference type="Google" id="ProtNLM"/>
    </source>
</evidence>
<keyword evidence="7" id="KW-0812">Transmembrane</keyword>
<feature type="compositionally biased region" description="Pro residues" evidence="6">
    <location>
        <begin position="370"/>
        <end position="384"/>
    </location>
</feature>
<evidence type="ECO:0000256" key="4">
    <source>
        <dbReference type="ARBA" id="ARBA00023016"/>
    </source>
</evidence>
<dbReference type="SUPFAM" id="SSF53067">
    <property type="entry name" value="Actin-like ATPase domain"/>
    <property type="match status" value="2"/>
</dbReference>
<dbReference type="PRINTS" id="PR00301">
    <property type="entry name" value="HEATSHOCK70"/>
</dbReference>
<dbReference type="GO" id="GO:0005524">
    <property type="term" value="F:ATP binding"/>
    <property type="evidence" value="ECO:0007669"/>
    <property type="project" value="UniProtKB-KW"/>
</dbReference>
<evidence type="ECO:0000256" key="7">
    <source>
        <dbReference type="SAM" id="Phobius"/>
    </source>
</evidence>
<feature type="region of interest" description="Disordered" evidence="6">
    <location>
        <begin position="882"/>
        <end position="931"/>
    </location>
</feature>
<feature type="compositionally biased region" description="Basic and acidic residues" evidence="6">
    <location>
        <begin position="837"/>
        <end position="847"/>
    </location>
</feature>
<feature type="transmembrane region" description="Helical" evidence="7">
    <location>
        <begin position="861"/>
        <end position="881"/>
    </location>
</feature>
<feature type="compositionally biased region" description="Pro residues" evidence="6">
    <location>
        <begin position="400"/>
        <end position="411"/>
    </location>
</feature>
<feature type="compositionally biased region" description="Low complexity" evidence="6">
    <location>
        <begin position="766"/>
        <end position="777"/>
    </location>
</feature>
<feature type="region of interest" description="Disordered" evidence="6">
    <location>
        <begin position="367"/>
        <end position="857"/>
    </location>
</feature>
<dbReference type="EMBL" id="BOPF01000025">
    <property type="protein sequence ID" value="GIJ49144.1"/>
    <property type="molecule type" value="Genomic_DNA"/>
</dbReference>
<dbReference type="PANTHER" id="PTHR42749:SF1">
    <property type="entry name" value="CELL SHAPE-DETERMINING PROTEIN MREB"/>
    <property type="match status" value="1"/>
</dbReference>
<dbReference type="Pfam" id="PF00012">
    <property type="entry name" value="HSP70"/>
    <property type="match status" value="1"/>
</dbReference>
<gene>
    <name evidence="8" type="ORF">Val02_60300</name>
</gene>
<evidence type="ECO:0000256" key="6">
    <source>
        <dbReference type="SAM" id="MobiDB-lite"/>
    </source>
</evidence>
<evidence type="ECO:0000256" key="1">
    <source>
        <dbReference type="ARBA" id="ARBA00007381"/>
    </source>
</evidence>
<dbReference type="InterPro" id="IPR018181">
    <property type="entry name" value="Heat_shock_70_CS"/>
</dbReference>
<dbReference type="PANTHER" id="PTHR42749">
    <property type="entry name" value="CELL SHAPE-DETERMINING PROTEIN MREB"/>
    <property type="match status" value="1"/>
</dbReference>
<feature type="compositionally biased region" description="Basic and acidic residues" evidence="6">
    <location>
        <begin position="711"/>
        <end position="724"/>
    </location>
</feature>
<keyword evidence="3" id="KW-0067">ATP-binding</keyword>
<keyword evidence="9" id="KW-1185">Reference proteome</keyword>
<dbReference type="Gene3D" id="3.30.420.40">
    <property type="match status" value="2"/>
</dbReference>
<sequence>MDRTGFRLGIDFGTSHTVAVLHWPDGRAKVLLFDGSPLLPSAVYAEPDGRLVVGRDAVNSSRIDPGRYEPNPKRRIDDGSVLLGEFEFPVEDVIAAVLRLVADEAARTAGVPLTAITLTCPAAWGPRRRRILVTGAARAGFPDVRVIEEPVAAATYFAQVLGHRMAVGSAVVVYDFGGGTFDVSVLERTVYGFRTLAVDGRDDIGGLDLDEALIDFLVAEHSHHDPPAWRRLQEPATSHERRQRRLFRDDVRGAKERLSRHPTAELYVPGFDRNVHVTREEFEAVVRPLLDETVRLTGALVRRTGVSRVAGVFLVGGSSRLPLVSTLVHRTLGNPPTVIEQPELVVAEGSVLVRGVGAAAALPGAEQYPPGLPGPLDAPGPFGPPDGAGPTGSPAAPGSPVGPGPLGPRPPVGDAWPPHQPGQPVSAPPNGYPPPGPWPAPPPPAGEPPGSAPPEPWPAPHPSGTLAPRPTSGAPAAAPHGLWPAQRSGSPAPSPTNPPPERAAPHQPPAWRPAPQPDPVAGASAATAPQHRTWDSPASPRSELPAPVTGAPGAEDPWQQAGPPSRHAWHPGGRAAPRQPDPAPMSGPASPTSGVPGPATAPAAPHRPAPEPPTPQLPLPLPPGWPSSSPAPDPNAPQASTPAPPPPGPQLRQRASAPAGASPRPPVPPAEGPQQATPGTTPPADRESHRQQIDGHGWAAAPTRPPSTPHTEAERPSPARHTEPGLRAPLRPPATAHPPATSWPPPPPAPDRPAPARPAQPPAEAPPATTSPAGPSVAPEPPAVPAATGRAAPIVPDRPARTPTAEPPAAEPPEPATPGRPEHDRAERGRAAPGRAEPQHVERERQVPGRGGRRGTRARRAVVLAVALAAIVALALSVASFRKGDRSGPGRATPATSQPADGSLTSAGPPDPCWSGATREQAPAGAPAAKPAFTLDDRWRWHEDPTGYRIPVLKEWQQSQNPAGVCFAEPHGAVYLGVRVSPAGDDPAAHIRAVEERARALPGYQRVAVIDRPESAFPTGLEFTFKLGDDLMRAEIHSQTSGPRIYDVYWCTWDDDWKNNRQDLSVVIGGFRPAQ</sequence>
<feature type="compositionally biased region" description="Pro residues" evidence="6">
    <location>
        <begin position="730"/>
        <end position="765"/>
    </location>
</feature>
<keyword evidence="2" id="KW-0547">Nucleotide-binding</keyword>
<evidence type="ECO:0000256" key="3">
    <source>
        <dbReference type="ARBA" id="ARBA00022840"/>
    </source>
</evidence>
<dbReference type="AlphaFoldDB" id="A0A8J3YP32"/>
<keyword evidence="4" id="KW-0346">Stress response</keyword>
<keyword evidence="7" id="KW-0472">Membrane</keyword>
<dbReference type="RefSeq" id="WP_275415629.1">
    <property type="nucleotide sequence ID" value="NZ_BOPF01000025.1"/>
</dbReference>
<feature type="compositionally biased region" description="Pro residues" evidence="6">
    <location>
        <begin position="418"/>
        <end position="461"/>
    </location>
</feature>
<dbReference type="PROSITE" id="PS00329">
    <property type="entry name" value="HSP70_2"/>
    <property type="match status" value="1"/>
</dbReference>
<feature type="compositionally biased region" description="Polar residues" evidence="6">
    <location>
        <begin position="894"/>
        <end position="906"/>
    </location>
</feature>
<dbReference type="Proteomes" id="UP000619260">
    <property type="component" value="Unassembled WGS sequence"/>
</dbReference>
<accession>A0A8J3YP32</accession>
<feature type="compositionally biased region" description="Low complexity" evidence="6">
    <location>
        <begin position="672"/>
        <end position="683"/>
    </location>
</feature>
<evidence type="ECO:0000313" key="9">
    <source>
        <dbReference type="Proteomes" id="UP000619260"/>
    </source>
</evidence>
<organism evidence="8 9">
    <name type="scientific">Virgisporangium aliadipatigenens</name>
    <dbReference type="NCBI Taxonomy" id="741659"/>
    <lineage>
        <taxon>Bacteria</taxon>
        <taxon>Bacillati</taxon>
        <taxon>Actinomycetota</taxon>
        <taxon>Actinomycetes</taxon>
        <taxon>Micromonosporales</taxon>
        <taxon>Micromonosporaceae</taxon>
        <taxon>Virgisporangium</taxon>
    </lineage>
</organism>
<keyword evidence="5" id="KW-0143">Chaperone</keyword>
<comment type="similarity">
    <text evidence="1">Belongs to the heat shock protein 70 family.</text>
</comment>
<reference evidence="8" key="1">
    <citation type="submission" date="2021-01" db="EMBL/GenBank/DDBJ databases">
        <title>Whole genome shotgun sequence of Virgisporangium aliadipatigenens NBRC 105644.</title>
        <authorList>
            <person name="Komaki H."/>
            <person name="Tamura T."/>
        </authorList>
    </citation>
    <scope>NUCLEOTIDE SEQUENCE</scope>
    <source>
        <strain evidence="8">NBRC 105644</strain>
    </source>
</reference>
<feature type="compositionally biased region" description="Pro residues" evidence="6">
    <location>
        <begin position="805"/>
        <end position="818"/>
    </location>
</feature>
<dbReference type="GO" id="GO:0140662">
    <property type="term" value="F:ATP-dependent protein folding chaperone"/>
    <property type="evidence" value="ECO:0007669"/>
    <property type="project" value="InterPro"/>
</dbReference>
<feature type="compositionally biased region" description="Basic and acidic residues" evidence="6">
    <location>
        <begin position="684"/>
        <end position="693"/>
    </location>
</feature>
<feature type="compositionally biased region" description="Low complexity" evidence="6">
    <location>
        <begin position="922"/>
        <end position="931"/>
    </location>
</feature>
<dbReference type="Gene3D" id="3.90.640.10">
    <property type="entry name" value="Actin, Chain A, domain 4"/>
    <property type="match status" value="1"/>
</dbReference>
<evidence type="ECO:0000256" key="5">
    <source>
        <dbReference type="ARBA" id="ARBA00023186"/>
    </source>
</evidence>
<feature type="compositionally biased region" description="Pro residues" evidence="6">
    <location>
        <begin position="492"/>
        <end position="518"/>
    </location>
</feature>
<feature type="compositionally biased region" description="Basic and acidic residues" evidence="6">
    <location>
        <begin position="820"/>
        <end position="830"/>
    </location>
</feature>
<name>A0A8J3YP32_9ACTN</name>
<proteinExistence type="inferred from homology"/>
<evidence type="ECO:0000313" key="8">
    <source>
        <dbReference type="EMBL" id="GIJ49144.1"/>
    </source>
</evidence>
<feature type="compositionally biased region" description="Pro residues" evidence="6">
    <location>
        <begin position="605"/>
        <end position="635"/>
    </location>
</feature>
<dbReference type="InterPro" id="IPR043129">
    <property type="entry name" value="ATPase_NBD"/>
</dbReference>
<dbReference type="InterPro" id="IPR013126">
    <property type="entry name" value="Hsp_70_fam"/>
</dbReference>
<evidence type="ECO:0000256" key="2">
    <source>
        <dbReference type="ARBA" id="ARBA00022741"/>
    </source>
</evidence>
<comment type="caution">
    <text evidence="8">The sequence shown here is derived from an EMBL/GenBank/DDBJ whole genome shotgun (WGS) entry which is preliminary data.</text>
</comment>